<dbReference type="AlphaFoldDB" id="A0AA48M135"/>
<name>A0AA48M135_9ZZZZ</name>
<dbReference type="PANTHER" id="PTHR33495:SF2">
    <property type="entry name" value="ANTI-SIGMA FACTOR ANTAGONIST TM_1081-RELATED"/>
    <property type="match status" value="1"/>
</dbReference>
<protein>
    <recommendedName>
        <fullName evidence="2">STAS domain-containing protein</fullName>
    </recommendedName>
</protein>
<dbReference type="InterPro" id="IPR002645">
    <property type="entry name" value="STAS_dom"/>
</dbReference>
<sequence length="113" mass="11433">MELTYEVSDGLLVIRPGSRVDSSTAASFEAQCSSLIDEGPTKVVVDFSKVDYVSSAGLRALLIIAKKAKSVGGALTLCGLAGGVQEVMSVSGFDTILGAHAGVSEARAALGAD</sequence>
<proteinExistence type="inferred from homology"/>
<dbReference type="GO" id="GO:0043856">
    <property type="term" value="F:anti-sigma factor antagonist activity"/>
    <property type="evidence" value="ECO:0007669"/>
    <property type="project" value="InterPro"/>
</dbReference>
<evidence type="ECO:0000313" key="3">
    <source>
        <dbReference type="EMBL" id="CAJ0853913.1"/>
    </source>
</evidence>
<gene>
    <name evidence="3" type="ORF">AMST5_00691</name>
</gene>
<comment type="similarity">
    <text evidence="1">Belongs to the anti-sigma-factor antagonist family.</text>
</comment>
<dbReference type="CDD" id="cd07043">
    <property type="entry name" value="STAS_anti-anti-sigma_factors"/>
    <property type="match status" value="1"/>
</dbReference>
<dbReference type="EMBL" id="OY288114">
    <property type="protein sequence ID" value="CAJ0853913.1"/>
    <property type="molecule type" value="Genomic_DNA"/>
</dbReference>
<accession>A0AA48M135</accession>
<evidence type="ECO:0000259" key="2">
    <source>
        <dbReference type="PROSITE" id="PS50801"/>
    </source>
</evidence>
<evidence type="ECO:0000256" key="1">
    <source>
        <dbReference type="ARBA" id="ARBA00009013"/>
    </source>
</evidence>
<dbReference type="InterPro" id="IPR036513">
    <property type="entry name" value="STAS_dom_sf"/>
</dbReference>
<dbReference type="Gene3D" id="3.30.750.24">
    <property type="entry name" value="STAS domain"/>
    <property type="match status" value="1"/>
</dbReference>
<dbReference type="PROSITE" id="PS50801">
    <property type="entry name" value="STAS"/>
    <property type="match status" value="1"/>
</dbReference>
<dbReference type="Pfam" id="PF01740">
    <property type="entry name" value="STAS"/>
    <property type="match status" value="1"/>
</dbReference>
<feature type="domain" description="STAS" evidence="2">
    <location>
        <begin position="1"/>
        <end position="110"/>
    </location>
</feature>
<dbReference type="SUPFAM" id="SSF52091">
    <property type="entry name" value="SpoIIaa-like"/>
    <property type="match status" value="1"/>
</dbReference>
<dbReference type="PANTHER" id="PTHR33495">
    <property type="entry name" value="ANTI-SIGMA FACTOR ANTAGONIST TM_1081-RELATED-RELATED"/>
    <property type="match status" value="1"/>
</dbReference>
<dbReference type="InterPro" id="IPR003658">
    <property type="entry name" value="Anti-sigma_ant"/>
</dbReference>
<dbReference type="NCBIfam" id="TIGR00377">
    <property type="entry name" value="ant_ant_sig"/>
    <property type="match status" value="1"/>
</dbReference>
<reference evidence="3" key="1">
    <citation type="submission" date="2023-07" db="EMBL/GenBank/DDBJ databases">
        <authorList>
            <person name="Pelsma A.J. K."/>
        </authorList>
    </citation>
    <scope>NUCLEOTIDE SEQUENCE</scope>
</reference>
<organism evidence="3">
    <name type="scientific">freshwater sediment metagenome</name>
    <dbReference type="NCBI Taxonomy" id="556182"/>
    <lineage>
        <taxon>unclassified sequences</taxon>
        <taxon>metagenomes</taxon>
        <taxon>ecological metagenomes</taxon>
    </lineage>
</organism>